<feature type="domain" description="GGDEF" evidence="6">
    <location>
        <begin position="424"/>
        <end position="557"/>
    </location>
</feature>
<dbReference type="CDD" id="cd01949">
    <property type="entry name" value="GGDEF"/>
    <property type="match status" value="1"/>
</dbReference>
<dbReference type="NCBIfam" id="TIGR00229">
    <property type="entry name" value="sensory_box"/>
    <property type="match status" value="3"/>
</dbReference>
<name>A0A4R0YKV4_9GAMM</name>
<dbReference type="PROSITE" id="PS50887">
    <property type="entry name" value="GGDEF"/>
    <property type="match status" value="1"/>
</dbReference>
<protein>
    <recommendedName>
        <fullName evidence="1">cyclic-guanylate-specific phosphodiesterase</fullName>
        <ecNumber evidence="1">3.1.4.52</ecNumber>
    </recommendedName>
</protein>
<dbReference type="PROSITE" id="PS50113">
    <property type="entry name" value="PAC"/>
    <property type="match status" value="1"/>
</dbReference>
<dbReference type="GO" id="GO:0071111">
    <property type="term" value="F:cyclic-guanylate-specific phosphodiesterase activity"/>
    <property type="evidence" value="ECO:0007669"/>
    <property type="project" value="UniProtKB-EC"/>
</dbReference>
<dbReference type="Pfam" id="PF00563">
    <property type="entry name" value="EAL"/>
    <property type="match status" value="1"/>
</dbReference>
<dbReference type="SMART" id="SM00091">
    <property type="entry name" value="PAS"/>
    <property type="match status" value="3"/>
</dbReference>
<evidence type="ECO:0000259" key="6">
    <source>
        <dbReference type="PROSITE" id="PS50887"/>
    </source>
</evidence>
<keyword evidence="8" id="KW-1185">Reference proteome</keyword>
<evidence type="ECO:0000313" key="8">
    <source>
        <dbReference type="Proteomes" id="UP000291822"/>
    </source>
</evidence>
<dbReference type="Gene3D" id="3.20.20.450">
    <property type="entry name" value="EAL domain"/>
    <property type="match status" value="1"/>
</dbReference>
<dbReference type="InterPro" id="IPR035965">
    <property type="entry name" value="PAS-like_dom_sf"/>
</dbReference>
<dbReference type="InterPro" id="IPR043128">
    <property type="entry name" value="Rev_trsase/Diguanyl_cyclase"/>
</dbReference>
<organism evidence="7 8">
    <name type="scientific">Dyella soli</name>
    <dbReference type="NCBI Taxonomy" id="522319"/>
    <lineage>
        <taxon>Bacteria</taxon>
        <taxon>Pseudomonadati</taxon>
        <taxon>Pseudomonadota</taxon>
        <taxon>Gammaproteobacteria</taxon>
        <taxon>Lysobacterales</taxon>
        <taxon>Rhodanobacteraceae</taxon>
        <taxon>Dyella</taxon>
    </lineage>
</organism>
<sequence length="815" mass="90026">MQIADDHEQSPRDWASHVIHGAPALIAYIDRDQRFRFVNLAHQAWLGVLPEDLVGRRVAEVIDELSLQRAGSCLEQALAGQPAVYEGEMFSGPAQCYVHGSFQPDFADDGSVRGVFTVFIDITERYAMESRLRESEARLFGTFQNAAVGMALVTPDGQLLRVNAALCSMLGYREEEMLKLTIGDITYADDVTKSRVMATELMSGKRESYQLEKRYVHRDGHIVHVQLSVSLVRAADGTPFHAVALIADISQRKAYEEALFRERELAEVTLRSIGDAVITTDLQHRVTSLNPIAEAMTGWSQSAAIGRHVSDVFRLIDGQTREPMLNPLLDAILRDAIVELRGDAMLVHRNGFETPIEDSAASIHDHAGNVIGGVLVFHDVSATRALVLKMAHMAQHDTLTGLPNRSLLQSRLEQVIVAAGRRQSRAALIFINLDHFKLINDTLGHKVGDQLLRTFATHLRGLLRSEDTVSRTAGDEFMVVLPHVDSASEASLVCELLMRRWAEQPPNELSELPLSFSAGISIYPDDALDVETMIRHADTAMYEAKMQGRSSFRLFTPAMTQRPAARMRIESELRKAIRRGDLKLHYQPKVDADTGAVVGAEALMRWQVDGRDVYRPDQFVPVAEETGLIGVIGKWALQQACRQAATWHRRGHGITIAVNVAAPQFLQPGFRASLQELLAESELPPQLIELELTERMVMSGGEQSRLLMREIKELGVSLALDDFGTGYSSLSYLKHFPIDVLKIPRTFVRDVATDSDSAAITEAIITMAQSLAMGVVAEGVETAEQAAFLRAAGCTVLQGFLFGPPMPAEEFATLL</sequence>
<dbReference type="InterPro" id="IPR035919">
    <property type="entry name" value="EAL_sf"/>
</dbReference>
<dbReference type="CDD" id="cd01948">
    <property type="entry name" value="EAL"/>
    <property type="match status" value="1"/>
</dbReference>
<dbReference type="CDD" id="cd00130">
    <property type="entry name" value="PAS"/>
    <property type="match status" value="3"/>
</dbReference>
<dbReference type="SUPFAM" id="SSF141868">
    <property type="entry name" value="EAL domain-like"/>
    <property type="match status" value="1"/>
</dbReference>
<evidence type="ECO:0000259" key="3">
    <source>
        <dbReference type="PROSITE" id="PS50112"/>
    </source>
</evidence>
<dbReference type="EMBL" id="SJTG01000007">
    <property type="protein sequence ID" value="TCI06149.1"/>
    <property type="molecule type" value="Genomic_DNA"/>
</dbReference>
<feature type="domain" description="EAL" evidence="5">
    <location>
        <begin position="566"/>
        <end position="815"/>
    </location>
</feature>
<proteinExistence type="predicted"/>
<feature type="domain" description="PAC" evidence="4">
    <location>
        <begin position="209"/>
        <end position="261"/>
    </location>
</feature>
<dbReference type="InterPro" id="IPR001610">
    <property type="entry name" value="PAC"/>
</dbReference>
<dbReference type="SUPFAM" id="SSF55785">
    <property type="entry name" value="PYP-like sensor domain (PAS domain)"/>
    <property type="match status" value="3"/>
</dbReference>
<evidence type="ECO:0000256" key="1">
    <source>
        <dbReference type="ARBA" id="ARBA00012282"/>
    </source>
</evidence>
<comment type="caution">
    <text evidence="7">The sequence shown here is derived from an EMBL/GenBank/DDBJ whole genome shotgun (WGS) entry which is preliminary data.</text>
</comment>
<dbReference type="InterPro" id="IPR013767">
    <property type="entry name" value="PAS_fold"/>
</dbReference>
<feature type="domain" description="PAS" evidence="3">
    <location>
        <begin position="135"/>
        <end position="205"/>
    </location>
</feature>
<dbReference type="Pfam" id="PF00989">
    <property type="entry name" value="PAS"/>
    <property type="match status" value="1"/>
</dbReference>
<dbReference type="PROSITE" id="PS50883">
    <property type="entry name" value="EAL"/>
    <property type="match status" value="1"/>
</dbReference>
<evidence type="ECO:0000259" key="5">
    <source>
        <dbReference type="PROSITE" id="PS50883"/>
    </source>
</evidence>
<dbReference type="Gene3D" id="3.30.70.270">
    <property type="match status" value="1"/>
</dbReference>
<dbReference type="NCBIfam" id="TIGR00254">
    <property type="entry name" value="GGDEF"/>
    <property type="match status" value="1"/>
</dbReference>
<dbReference type="SMART" id="SM00052">
    <property type="entry name" value="EAL"/>
    <property type="match status" value="1"/>
</dbReference>
<gene>
    <name evidence="7" type="ORF">EZM97_35060</name>
</gene>
<dbReference type="SUPFAM" id="SSF55073">
    <property type="entry name" value="Nucleotide cyclase"/>
    <property type="match status" value="1"/>
</dbReference>
<dbReference type="FunFam" id="3.20.20.450:FF:000001">
    <property type="entry name" value="Cyclic di-GMP phosphodiesterase yahA"/>
    <property type="match status" value="1"/>
</dbReference>
<dbReference type="InterPro" id="IPR052155">
    <property type="entry name" value="Biofilm_reg_signaling"/>
</dbReference>
<dbReference type="InterPro" id="IPR001633">
    <property type="entry name" value="EAL_dom"/>
</dbReference>
<dbReference type="RefSeq" id="WP_131152576.1">
    <property type="nucleotide sequence ID" value="NZ_SJTG01000007.1"/>
</dbReference>
<evidence type="ECO:0000313" key="7">
    <source>
        <dbReference type="EMBL" id="TCI06149.1"/>
    </source>
</evidence>
<accession>A0A4R0YKV4</accession>
<dbReference type="Pfam" id="PF13426">
    <property type="entry name" value="PAS_9"/>
    <property type="match status" value="1"/>
</dbReference>
<dbReference type="Pfam" id="PF00990">
    <property type="entry name" value="GGDEF"/>
    <property type="match status" value="1"/>
</dbReference>
<feature type="domain" description="PAS" evidence="3">
    <location>
        <begin position="17"/>
        <end position="81"/>
    </location>
</feature>
<dbReference type="InterPro" id="IPR000014">
    <property type="entry name" value="PAS"/>
</dbReference>
<dbReference type="SMART" id="SM00086">
    <property type="entry name" value="PAC"/>
    <property type="match status" value="3"/>
</dbReference>
<dbReference type="EC" id="3.1.4.52" evidence="1"/>
<reference evidence="7 8" key="1">
    <citation type="submission" date="2019-02" db="EMBL/GenBank/DDBJ databases">
        <title>Dyella amyloliquefaciens sp. nov., isolated from forest soil.</title>
        <authorList>
            <person name="Gao Z.-H."/>
            <person name="Qiu L.-H."/>
        </authorList>
    </citation>
    <scope>NUCLEOTIDE SEQUENCE [LARGE SCALE GENOMIC DNA]</scope>
    <source>
        <strain evidence="7 8">KACC 12747</strain>
    </source>
</reference>
<dbReference type="InterPro" id="IPR029787">
    <property type="entry name" value="Nucleotide_cyclase"/>
</dbReference>
<dbReference type="PANTHER" id="PTHR44757">
    <property type="entry name" value="DIGUANYLATE CYCLASE DGCP"/>
    <property type="match status" value="1"/>
</dbReference>
<dbReference type="Proteomes" id="UP000291822">
    <property type="component" value="Unassembled WGS sequence"/>
</dbReference>
<keyword evidence="2" id="KW-0973">c-di-GMP</keyword>
<feature type="domain" description="PAS" evidence="3">
    <location>
        <begin position="262"/>
        <end position="335"/>
    </location>
</feature>
<evidence type="ECO:0000259" key="4">
    <source>
        <dbReference type="PROSITE" id="PS50113"/>
    </source>
</evidence>
<evidence type="ECO:0000256" key="2">
    <source>
        <dbReference type="ARBA" id="ARBA00022636"/>
    </source>
</evidence>
<dbReference type="SMART" id="SM00267">
    <property type="entry name" value="GGDEF"/>
    <property type="match status" value="1"/>
</dbReference>
<dbReference type="Pfam" id="PF08448">
    <property type="entry name" value="PAS_4"/>
    <property type="match status" value="1"/>
</dbReference>
<dbReference type="InterPro" id="IPR013656">
    <property type="entry name" value="PAS_4"/>
</dbReference>
<dbReference type="AlphaFoldDB" id="A0A4R0YKV4"/>
<dbReference type="Gene3D" id="3.30.450.20">
    <property type="entry name" value="PAS domain"/>
    <property type="match status" value="3"/>
</dbReference>
<dbReference type="GO" id="GO:0006355">
    <property type="term" value="P:regulation of DNA-templated transcription"/>
    <property type="evidence" value="ECO:0007669"/>
    <property type="project" value="InterPro"/>
</dbReference>
<dbReference type="PANTHER" id="PTHR44757:SF4">
    <property type="entry name" value="DIGUANYLATE CYCLASE DGCE-RELATED"/>
    <property type="match status" value="1"/>
</dbReference>
<dbReference type="PROSITE" id="PS50112">
    <property type="entry name" value="PAS"/>
    <property type="match status" value="3"/>
</dbReference>
<dbReference type="InterPro" id="IPR000700">
    <property type="entry name" value="PAS-assoc_C"/>
</dbReference>
<dbReference type="InterPro" id="IPR000160">
    <property type="entry name" value="GGDEF_dom"/>
</dbReference>